<accession>A0A9W7B9D7</accession>
<keyword evidence="1" id="KW-0472">Membrane</keyword>
<evidence type="ECO:0000313" key="3">
    <source>
        <dbReference type="Proteomes" id="UP001165085"/>
    </source>
</evidence>
<name>A0A9W7B9D7_9STRA</name>
<feature type="transmembrane region" description="Helical" evidence="1">
    <location>
        <begin position="43"/>
        <end position="65"/>
    </location>
</feature>
<dbReference type="AlphaFoldDB" id="A0A9W7B9D7"/>
<reference evidence="3" key="1">
    <citation type="journal article" date="2023" name="Commun. Biol.">
        <title>Genome analysis of Parmales, the sister group of diatoms, reveals the evolutionary specialization of diatoms from phago-mixotrophs to photoautotrophs.</title>
        <authorList>
            <person name="Ban H."/>
            <person name="Sato S."/>
            <person name="Yoshikawa S."/>
            <person name="Yamada K."/>
            <person name="Nakamura Y."/>
            <person name="Ichinomiya M."/>
            <person name="Sato N."/>
            <person name="Blanc-Mathieu R."/>
            <person name="Endo H."/>
            <person name="Kuwata A."/>
            <person name="Ogata H."/>
        </authorList>
    </citation>
    <scope>NUCLEOTIDE SEQUENCE [LARGE SCALE GENOMIC DNA]</scope>
    <source>
        <strain evidence="3">NIES 3701</strain>
    </source>
</reference>
<dbReference type="EMBL" id="BRXY01000311">
    <property type="protein sequence ID" value="GMH86262.1"/>
    <property type="molecule type" value="Genomic_DNA"/>
</dbReference>
<keyword evidence="1" id="KW-1133">Transmembrane helix</keyword>
<keyword evidence="3" id="KW-1185">Reference proteome</keyword>
<keyword evidence="1" id="KW-0812">Transmembrane</keyword>
<proteinExistence type="predicted"/>
<gene>
    <name evidence="2" type="ORF">TrST_g6905</name>
</gene>
<protein>
    <submittedName>
        <fullName evidence="2">Uncharacterized protein</fullName>
    </submittedName>
</protein>
<evidence type="ECO:0000313" key="2">
    <source>
        <dbReference type="EMBL" id="GMH86262.1"/>
    </source>
</evidence>
<dbReference type="Proteomes" id="UP001165085">
    <property type="component" value="Unassembled WGS sequence"/>
</dbReference>
<comment type="caution">
    <text evidence="2">The sequence shown here is derived from an EMBL/GenBank/DDBJ whole genome shotgun (WGS) entry which is preliminary data.</text>
</comment>
<organism evidence="2 3">
    <name type="scientific">Triparma strigata</name>
    <dbReference type="NCBI Taxonomy" id="1606541"/>
    <lineage>
        <taxon>Eukaryota</taxon>
        <taxon>Sar</taxon>
        <taxon>Stramenopiles</taxon>
        <taxon>Ochrophyta</taxon>
        <taxon>Bolidophyceae</taxon>
        <taxon>Parmales</taxon>
        <taxon>Triparmaceae</taxon>
        <taxon>Triparma</taxon>
    </lineage>
</organism>
<evidence type="ECO:0000256" key="1">
    <source>
        <dbReference type="SAM" id="Phobius"/>
    </source>
</evidence>
<sequence length="79" mass="9044">MPNPSAGSRGVGSHLSYHAIDTAISNIYENLELDYQHWTKTQFLSIFVATAAVLAVLVLVQAYYFRRLRLKRDRHDHEA</sequence>